<dbReference type="FunFam" id="2.40.10.10:FF:000077">
    <property type="entry name" value="Predicted protein"/>
    <property type="match status" value="2"/>
</dbReference>
<keyword evidence="12" id="KW-1185">Reference proteome</keyword>
<keyword evidence="3 9" id="KW-0732">Signal</keyword>
<evidence type="ECO:0000256" key="8">
    <source>
        <dbReference type="RuleBase" id="RU363034"/>
    </source>
</evidence>
<accession>A0A0L7RFL9</accession>
<protein>
    <submittedName>
        <fullName evidence="11">Transmembrane protease serine 9</fullName>
    </submittedName>
</protein>
<feature type="signal peptide" evidence="9">
    <location>
        <begin position="1"/>
        <end position="16"/>
    </location>
</feature>
<dbReference type="PROSITE" id="PS00134">
    <property type="entry name" value="TRYPSIN_HIS"/>
    <property type="match status" value="2"/>
</dbReference>
<dbReference type="InterPro" id="IPR033116">
    <property type="entry name" value="TRYPSIN_SER"/>
</dbReference>
<feature type="domain" description="Peptidase S1" evidence="10">
    <location>
        <begin position="21"/>
        <end position="248"/>
    </location>
</feature>
<evidence type="ECO:0000256" key="2">
    <source>
        <dbReference type="ARBA" id="ARBA00022670"/>
    </source>
</evidence>
<keyword evidence="11" id="KW-0812">Transmembrane</keyword>
<dbReference type="SMART" id="SM00020">
    <property type="entry name" value="Tryp_SPc"/>
    <property type="match status" value="2"/>
</dbReference>
<dbReference type="Pfam" id="PF00089">
    <property type="entry name" value="Trypsin"/>
    <property type="match status" value="2"/>
</dbReference>
<evidence type="ECO:0000259" key="10">
    <source>
        <dbReference type="PROSITE" id="PS50240"/>
    </source>
</evidence>
<dbReference type="InterPro" id="IPR043504">
    <property type="entry name" value="Peptidase_S1_PA_chymotrypsin"/>
</dbReference>
<dbReference type="InterPro" id="IPR001314">
    <property type="entry name" value="Peptidase_S1A"/>
</dbReference>
<keyword evidence="6" id="KW-0865">Zymogen</keyword>
<evidence type="ECO:0000313" key="11">
    <source>
        <dbReference type="EMBL" id="KOC69603.1"/>
    </source>
</evidence>
<dbReference type="EMBL" id="KQ414606">
    <property type="protein sequence ID" value="KOC69603.1"/>
    <property type="molecule type" value="Genomic_DNA"/>
</dbReference>
<dbReference type="InterPro" id="IPR001254">
    <property type="entry name" value="Trypsin_dom"/>
</dbReference>
<dbReference type="PRINTS" id="PR00722">
    <property type="entry name" value="CHYMOTRYPSIN"/>
</dbReference>
<dbReference type="PANTHER" id="PTHR24276">
    <property type="entry name" value="POLYSERASE-RELATED"/>
    <property type="match status" value="1"/>
</dbReference>
<dbReference type="PROSITE" id="PS50240">
    <property type="entry name" value="TRYPSIN_DOM"/>
    <property type="match status" value="2"/>
</dbReference>
<evidence type="ECO:0000313" key="12">
    <source>
        <dbReference type="Proteomes" id="UP000053825"/>
    </source>
</evidence>
<sequence length="516" mass="56592">MWTLLLLLSALGCAHSFDPRIIGGSSASIQEYPYQVSIHYYGELSCGGSIISESWVLTAAHCVYGLSPSRIQIRLHSTYNNAGGVLIDGIKRITWHNKYNPHTYDNDAALIMLPNPIIINVTAKPIRLAESSITVPAGKTAVVTGWGRLTANGGMSPSLQSLNVPIVDTNQCKKIFSNIGHVVTENMICAGILSGGYDTCQGDSGGPLVYNGVQIGIVSWGYQCATPQYPGVYTRVSAIRSWIMNTAKLYLGISIRFEETEVSNYSTSYRRWELFEFLLYNLLIDEGRIVGGQPASIEDHPYQVSLRYNNRHVCGGSIISEEWVVTAAHCVQSTFLRFISIKAGTSKLTDTDDIVTDVREIIIHEKYNRRIADYDIALIRLEKPLVYSSRVRPILLAPTADHYTAGSNALVTGWGVLRNSGPLSNRLRKVVVPLVSSAQCSRSYVTRPITQRMICAGYVNSGGKDACQGDSGGPLVQHDKLIGIVSWGFGCAQPSYPGVYTRVTTLRTWITEKIGL</sequence>
<gene>
    <name evidence="11" type="ORF">WH47_05546</name>
</gene>
<keyword evidence="7" id="KW-1015">Disulfide bond</keyword>
<name>A0A0L7RFL9_9HYME</name>
<feature type="domain" description="Peptidase S1" evidence="10">
    <location>
        <begin position="289"/>
        <end position="515"/>
    </location>
</feature>
<dbReference type="Gene3D" id="2.40.10.10">
    <property type="entry name" value="Trypsin-like serine proteases"/>
    <property type="match status" value="2"/>
</dbReference>
<dbReference type="SUPFAM" id="SSF50494">
    <property type="entry name" value="Trypsin-like serine proteases"/>
    <property type="match status" value="2"/>
</dbReference>
<dbReference type="CDD" id="cd00190">
    <property type="entry name" value="Tryp_SPc"/>
    <property type="match status" value="2"/>
</dbReference>
<reference evidence="11 12" key="1">
    <citation type="submission" date="2015-07" db="EMBL/GenBank/DDBJ databases">
        <title>The genome of Habropoda laboriosa.</title>
        <authorList>
            <person name="Pan H."/>
            <person name="Kapheim K."/>
        </authorList>
    </citation>
    <scope>NUCLEOTIDE SEQUENCE [LARGE SCALE GENOMIC DNA]</scope>
    <source>
        <strain evidence="11">0110345459</strain>
    </source>
</reference>
<dbReference type="PANTHER" id="PTHR24276:SF91">
    <property type="entry name" value="AT26814P-RELATED"/>
    <property type="match status" value="1"/>
</dbReference>
<dbReference type="Proteomes" id="UP000053825">
    <property type="component" value="Unassembled WGS sequence"/>
</dbReference>
<dbReference type="OrthoDB" id="10059102at2759"/>
<evidence type="ECO:0000256" key="6">
    <source>
        <dbReference type="ARBA" id="ARBA00023145"/>
    </source>
</evidence>
<dbReference type="AlphaFoldDB" id="A0A0L7RFL9"/>
<dbReference type="PROSITE" id="PS00135">
    <property type="entry name" value="TRYPSIN_SER"/>
    <property type="match status" value="2"/>
</dbReference>
<dbReference type="GO" id="GO:0006508">
    <property type="term" value="P:proteolysis"/>
    <property type="evidence" value="ECO:0007669"/>
    <property type="project" value="UniProtKB-KW"/>
</dbReference>
<evidence type="ECO:0000256" key="1">
    <source>
        <dbReference type="ARBA" id="ARBA00007664"/>
    </source>
</evidence>
<evidence type="ECO:0000256" key="5">
    <source>
        <dbReference type="ARBA" id="ARBA00022825"/>
    </source>
</evidence>
<dbReference type="InterPro" id="IPR050430">
    <property type="entry name" value="Peptidase_S1"/>
</dbReference>
<dbReference type="InterPro" id="IPR009003">
    <property type="entry name" value="Peptidase_S1_PA"/>
</dbReference>
<dbReference type="InterPro" id="IPR018114">
    <property type="entry name" value="TRYPSIN_HIS"/>
</dbReference>
<keyword evidence="2 8" id="KW-0645">Protease</keyword>
<feature type="chain" id="PRO_5005575292" evidence="9">
    <location>
        <begin position="17"/>
        <end position="516"/>
    </location>
</feature>
<dbReference type="STRING" id="597456.A0A0L7RFL9"/>
<keyword evidence="5 8" id="KW-0720">Serine protease</keyword>
<evidence type="ECO:0000256" key="9">
    <source>
        <dbReference type="SAM" id="SignalP"/>
    </source>
</evidence>
<evidence type="ECO:0000256" key="4">
    <source>
        <dbReference type="ARBA" id="ARBA00022801"/>
    </source>
</evidence>
<proteinExistence type="inferred from homology"/>
<evidence type="ECO:0000256" key="3">
    <source>
        <dbReference type="ARBA" id="ARBA00022729"/>
    </source>
</evidence>
<comment type="similarity">
    <text evidence="1">Belongs to the peptidase S1 family.</text>
</comment>
<organism evidence="11 12">
    <name type="scientific">Habropoda laboriosa</name>
    <dbReference type="NCBI Taxonomy" id="597456"/>
    <lineage>
        <taxon>Eukaryota</taxon>
        <taxon>Metazoa</taxon>
        <taxon>Ecdysozoa</taxon>
        <taxon>Arthropoda</taxon>
        <taxon>Hexapoda</taxon>
        <taxon>Insecta</taxon>
        <taxon>Pterygota</taxon>
        <taxon>Neoptera</taxon>
        <taxon>Endopterygota</taxon>
        <taxon>Hymenoptera</taxon>
        <taxon>Apocrita</taxon>
        <taxon>Aculeata</taxon>
        <taxon>Apoidea</taxon>
        <taxon>Anthophila</taxon>
        <taxon>Apidae</taxon>
        <taxon>Habropoda</taxon>
    </lineage>
</organism>
<dbReference type="GO" id="GO:0004252">
    <property type="term" value="F:serine-type endopeptidase activity"/>
    <property type="evidence" value="ECO:0007669"/>
    <property type="project" value="InterPro"/>
</dbReference>
<keyword evidence="11" id="KW-0472">Membrane</keyword>
<evidence type="ECO:0000256" key="7">
    <source>
        <dbReference type="ARBA" id="ARBA00023157"/>
    </source>
</evidence>
<keyword evidence="4 8" id="KW-0378">Hydrolase</keyword>